<evidence type="ECO:0000313" key="2">
    <source>
        <dbReference type="EMBL" id="GJT04490.1"/>
    </source>
</evidence>
<sequence length="67" mass="7216">MESSTFSQPNHPYSLVNSHGSAHDSAPVNDDVEDNSPVEEVSSVKPKKPSRRAASAKKDAPMEPPKD</sequence>
<protein>
    <submittedName>
        <fullName evidence="2">Uncharacterized protein</fullName>
    </submittedName>
</protein>
<reference evidence="2" key="2">
    <citation type="submission" date="2022-01" db="EMBL/GenBank/DDBJ databases">
        <authorList>
            <person name="Yamashiro T."/>
            <person name="Shiraishi A."/>
            <person name="Satake H."/>
            <person name="Nakayama K."/>
        </authorList>
    </citation>
    <scope>NUCLEOTIDE SEQUENCE</scope>
</reference>
<comment type="caution">
    <text evidence="2">The sequence shown here is derived from an EMBL/GenBank/DDBJ whole genome shotgun (WGS) entry which is preliminary data.</text>
</comment>
<feature type="compositionally biased region" description="Polar residues" evidence="1">
    <location>
        <begin position="1"/>
        <end position="20"/>
    </location>
</feature>
<evidence type="ECO:0000313" key="3">
    <source>
        <dbReference type="Proteomes" id="UP001151760"/>
    </source>
</evidence>
<keyword evidence="3" id="KW-1185">Reference proteome</keyword>
<gene>
    <name evidence="2" type="ORF">Tco_0838952</name>
</gene>
<feature type="compositionally biased region" description="Basic residues" evidence="1">
    <location>
        <begin position="45"/>
        <end position="55"/>
    </location>
</feature>
<reference evidence="2" key="1">
    <citation type="journal article" date="2022" name="Int. J. Mol. Sci.">
        <title>Draft Genome of Tanacetum Coccineum: Genomic Comparison of Closely Related Tanacetum-Family Plants.</title>
        <authorList>
            <person name="Yamashiro T."/>
            <person name="Shiraishi A."/>
            <person name="Nakayama K."/>
            <person name="Satake H."/>
        </authorList>
    </citation>
    <scope>NUCLEOTIDE SEQUENCE</scope>
</reference>
<accession>A0ABQ5APA2</accession>
<proteinExistence type="predicted"/>
<name>A0ABQ5APA2_9ASTR</name>
<feature type="compositionally biased region" description="Basic and acidic residues" evidence="1">
    <location>
        <begin position="56"/>
        <end position="67"/>
    </location>
</feature>
<feature type="region of interest" description="Disordered" evidence="1">
    <location>
        <begin position="1"/>
        <end position="67"/>
    </location>
</feature>
<organism evidence="2 3">
    <name type="scientific">Tanacetum coccineum</name>
    <dbReference type="NCBI Taxonomy" id="301880"/>
    <lineage>
        <taxon>Eukaryota</taxon>
        <taxon>Viridiplantae</taxon>
        <taxon>Streptophyta</taxon>
        <taxon>Embryophyta</taxon>
        <taxon>Tracheophyta</taxon>
        <taxon>Spermatophyta</taxon>
        <taxon>Magnoliopsida</taxon>
        <taxon>eudicotyledons</taxon>
        <taxon>Gunneridae</taxon>
        <taxon>Pentapetalae</taxon>
        <taxon>asterids</taxon>
        <taxon>campanulids</taxon>
        <taxon>Asterales</taxon>
        <taxon>Asteraceae</taxon>
        <taxon>Asteroideae</taxon>
        <taxon>Anthemideae</taxon>
        <taxon>Anthemidinae</taxon>
        <taxon>Tanacetum</taxon>
    </lineage>
</organism>
<evidence type="ECO:0000256" key="1">
    <source>
        <dbReference type="SAM" id="MobiDB-lite"/>
    </source>
</evidence>
<dbReference type="Proteomes" id="UP001151760">
    <property type="component" value="Unassembled WGS sequence"/>
</dbReference>
<dbReference type="EMBL" id="BQNB010012512">
    <property type="protein sequence ID" value="GJT04490.1"/>
    <property type="molecule type" value="Genomic_DNA"/>
</dbReference>